<proteinExistence type="predicted"/>
<organism evidence="2 3">
    <name type="scientific">Papilio xuthus</name>
    <name type="common">Asian swallowtail butterfly</name>
    <dbReference type="NCBI Taxonomy" id="66420"/>
    <lineage>
        <taxon>Eukaryota</taxon>
        <taxon>Metazoa</taxon>
        <taxon>Ecdysozoa</taxon>
        <taxon>Arthropoda</taxon>
        <taxon>Hexapoda</taxon>
        <taxon>Insecta</taxon>
        <taxon>Pterygota</taxon>
        <taxon>Neoptera</taxon>
        <taxon>Endopterygota</taxon>
        <taxon>Lepidoptera</taxon>
        <taxon>Glossata</taxon>
        <taxon>Ditrysia</taxon>
        <taxon>Papilionoidea</taxon>
        <taxon>Papilionidae</taxon>
        <taxon>Papilioninae</taxon>
        <taxon>Papilio</taxon>
    </lineage>
</organism>
<feature type="region of interest" description="Disordered" evidence="1">
    <location>
        <begin position="166"/>
        <end position="194"/>
    </location>
</feature>
<dbReference type="Proteomes" id="UP000053268">
    <property type="component" value="Unassembled WGS sequence"/>
</dbReference>
<dbReference type="AlphaFoldDB" id="A0A0N1PEV3"/>
<accession>A0A0N1PEV3</accession>
<evidence type="ECO:0000256" key="1">
    <source>
        <dbReference type="SAM" id="MobiDB-lite"/>
    </source>
</evidence>
<sequence length="252" mass="28434">MDAGDSSARRLGEHRDPCWYIDSAYASSLKVSLRLPTRQFLEEFYSPSFPVYDLSRYVMVSEDINDNRLKFFFLAVSHLCEFGAQAAKILFLTRIGGEVIKHLSGLNGNLAQSERPPEIAEIAKRPLPIDIRNCICVAYLSSTEERLHRKKMFSLSMHPLIRKVHLHHPSPPYKKEGGKGKRTIQGLRDTHSSDETRNSFHLTSVFCVVVVFHWASRDKSCEDVKAGSTTVEGLYKASGTHTHQTKRGIAST</sequence>
<dbReference type="EMBL" id="KQ459572">
    <property type="protein sequence ID" value="KPI99575.1"/>
    <property type="molecule type" value="Genomic_DNA"/>
</dbReference>
<gene>
    <name evidence="2" type="ORF">RR46_01264</name>
</gene>
<reference evidence="2 3" key="1">
    <citation type="journal article" date="2015" name="Nat. Commun.">
        <title>Outbred genome sequencing and CRISPR/Cas9 gene editing in butterflies.</title>
        <authorList>
            <person name="Li X."/>
            <person name="Fan D."/>
            <person name="Zhang W."/>
            <person name="Liu G."/>
            <person name="Zhang L."/>
            <person name="Zhao L."/>
            <person name="Fang X."/>
            <person name="Chen L."/>
            <person name="Dong Y."/>
            <person name="Chen Y."/>
            <person name="Ding Y."/>
            <person name="Zhao R."/>
            <person name="Feng M."/>
            <person name="Zhu Y."/>
            <person name="Feng Y."/>
            <person name="Jiang X."/>
            <person name="Zhu D."/>
            <person name="Xiang H."/>
            <person name="Feng X."/>
            <person name="Li S."/>
            <person name="Wang J."/>
            <person name="Zhang G."/>
            <person name="Kronforst M.R."/>
            <person name="Wang W."/>
        </authorList>
    </citation>
    <scope>NUCLEOTIDE SEQUENCE [LARGE SCALE GENOMIC DNA]</scope>
    <source>
        <strain evidence="2">Ya'a_city_454_Px</strain>
        <tissue evidence="2">Whole body</tissue>
    </source>
</reference>
<evidence type="ECO:0000313" key="2">
    <source>
        <dbReference type="EMBL" id="KPI99575.1"/>
    </source>
</evidence>
<protein>
    <submittedName>
        <fullName evidence="2">Uncharacterized protein</fullName>
    </submittedName>
</protein>
<name>A0A0N1PEV3_PAPXU</name>
<keyword evidence="3" id="KW-1185">Reference proteome</keyword>
<evidence type="ECO:0000313" key="3">
    <source>
        <dbReference type="Proteomes" id="UP000053268"/>
    </source>
</evidence>